<sequence length="721" mass="80268">MDNLRAEVKRVTFRDETSGYSVIKVIPEQQILRSGNSSTLAIVGILPGLEQGDHIKLNGKWGSHKKFGKQFEVNSYQILLPTSTNGLELYLASHIKGIGPATAKKIVDKFGQSTPQIIETQPDRLTTITGITKVKAEEIVLAWKKDVAVREQLIQFAGLRISPKLSLKIINYYGDNAYKTIKANPYKLAKDIWGVGFSKADVIALEIGFKSDSFHRLAASLQYALLKSLDQGHLYLPHDELIEHAVELTNITGVKIEKALRSLVKDNILVDDDKAIYLKLYFHTEERVAKLVKEHLKQGTSDKHLPKSLSKIISSIEIQQKYKLNKDQQNALTTTLTNPISILTGGPGTGKSTTLNALRLILEKQNKKIIMAAPTGRAAKRITEITGFPAETIHRALKIDKNGKAFYNYDNPLPADFLILDEASMIDIMIAYRVIASLGKNTHILLVGDSSQLPSIQAGNVLADLISSRAIPVIHLTEIFRQAQTSAIIRNAHKINSGSFPEFPHDPTDFYFFRCEEAEPAANLITNLVSQRIPEKFSVDAMQDIQVLAPMHKTACGVSVLNEKLQLALNPHSSQTEEIKYGQQTYRVGDRVMQTANNYDKEVFNGEIGLIISIMNVDGEKTMSIKYEDHIVPYTIDQLHQIVLAYAISIHKSQGSEYPVVVIPILTAHYIMLARNLIYTAITRAKRLVILVGSKKALGIAIGNDKPTQRYTKLAQRLQKT</sequence>
<dbReference type="InterPro" id="IPR055446">
    <property type="entry name" value="RecD2_N_OB"/>
</dbReference>
<dbReference type="GO" id="GO:0009338">
    <property type="term" value="C:exodeoxyribonuclease V complex"/>
    <property type="evidence" value="ECO:0007669"/>
    <property type="project" value="TreeGrafter"/>
</dbReference>
<dbReference type="Pfam" id="PF23139">
    <property type="entry name" value="OB_YrrC"/>
    <property type="match status" value="1"/>
</dbReference>
<keyword evidence="1" id="KW-0547">Nucleotide-binding</keyword>
<dbReference type="InterPro" id="IPR027417">
    <property type="entry name" value="P-loop_NTPase"/>
</dbReference>
<dbReference type="PANTHER" id="PTHR43788:SF6">
    <property type="entry name" value="DNA HELICASE B"/>
    <property type="match status" value="1"/>
</dbReference>
<protein>
    <submittedName>
        <fullName evidence="4">ATP-dependent RecD-like DNA helicase</fullName>
    </submittedName>
</protein>
<reference evidence="4 5" key="1">
    <citation type="submission" date="2017-09" db="EMBL/GenBank/DDBJ databases">
        <title>Depth-based differentiation of microbial function through sediment-hosted aquifers and enrichment of novel symbionts in the deep terrestrial subsurface.</title>
        <authorList>
            <person name="Probst A.J."/>
            <person name="Ladd B."/>
            <person name="Jarett J.K."/>
            <person name="Geller-Mcgrath D.E."/>
            <person name="Sieber C.M."/>
            <person name="Emerson J.B."/>
            <person name="Anantharaman K."/>
            <person name="Thomas B.C."/>
            <person name="Malmstrom R."/>
            <person name="Stieglmeier M."/>
            <person name="Klingl A."/>
            <person name="Woyke T."/>
            <person name="Ryan C.M."/>
            <person name="Banfield J.F."/>
        </authorList>
    </citation>
    <scope>NUCLEOTIDE SEQUENCE [LARGE SCALE GENOMIC DNA]</scope>
    <source>
        <strain evidence="4">CG22_combo_CG10-13_8_21_14_all_38_20</strain>
    </source>
</reference>
<gene>
    <name evidence="4" type="ORF">COW99_03705</name>
</gene>
<dbReference type="SUPFAM" id="SSF47781">
    <property type="entry name" value="RuvA domain 2-like"/>
    <property type="match status" value="1"/>
</dbReference>
<dbReference type="CDD" id="cd17933">
    <property type="entry name" value="DEXSc_RecD-like"/>
    <property type="match status" value="1"/>
</dbReference>
<proteinExistence type="inferred from homology"/>
<dbReference type="InterPro" id="IPR027785">
    <property type="entry name" value="UvrD-like_helicase_C"/>
</dbReference>
<name>A0A2H0BUZ5_9BACT</name>
<keyword evidence="4" id="KW-0347">Helicase</keyword>
<dbReference type="Gene3D" id="2.30.30.940">
    <property type="match status" value="1"/>
</dbReference>
<dbReference type="GO" id="GO:0006310">
    <property type="term" value="P:DNA recombination"/>
    <property type="evidence" value="ECO:0007669"/>
    <property type="project" value="InterPro"/>
</dbReference>
<dbReference type="GO" id="GO:0005524">
    <property type="term" value="F:ATP binding"/>
    <property type="evidence" value="ECO:0007669"/>
    <property type="project" value="UniProtKB-KW"/>
</dbReference>
<evidence type="ECO:0000313" key="4">
    <source>
        <dbReference type="EMBL" id="PIP61497.1"/>
    </source>
</evidence>
<keyword evidence="4" id="KW-0378">Hydrolase</keyword>
<dbReference type="Pfam" id="PF13604">
    <property type="entry name" value="AAA_30"/>
    <property type="match status" value="1"/>
</dbReference>
<comment type="caution">
    <text evidence="4">The sequence shown here is derived from an EMBL/GenBank/DDBJ whole genome shotgun (WGS) entry which is preliminary data.</text>
</comment>
<dbReference type="EMBL" id="PCTA01000025">
    <property type="protein sequence ID" value="PIP61497.1"/>
    <property type="molecule type" value="Genomic_DNA"/>
</dbReference>
<dbReference type="InterPro" id="IPR006345">
    <property type="entry name" value="RecD2"/>
</dbReference>
<dbReference type="InterPro" id="IPR050534">
    <property type="entry name" value="Coronavir_polyprotein_1ab"/>
</dbReference>
<dbReference type="InterPro" id="IPR003593">
    <property type="entry name" value="AAA+_ATPase"/>
</dbReference>
<dbReference type="InterPro" id="IPR010994">
    <property type="entry name" value="RuvA_2-like"/>
</dbReference>
<dbReference type="GO" id="GO:0043139">
    <property type="term" value="F:5'-3' DNA helicase activity"/>
    <property type="evidence" value="ECO:0007669"/>
    <property type="project" value="InterPro"/>
</dbReference>
<dbReference type="SUPFAM" id="SSF52540">
    <property type="entry name" value="P-loop containing nucleoside triphosphate hydrolases"/>
    <property type="match status" value="2"/>
</dbReference>
<dbReference type="SMART" id="SM00382">
    <property type="entry name" value="AAA"/>
    <property type="match status" value="1"/>
</dbReference>
<evidence type="ECO:0000313" key="5">
    <source>
        <dbReference type="Proteomes" id="UP000231246"/>
    </source>
</evidence>
<accession>A0A2H0BUZ5</accession>
<dbReference type="InterPro" id="IPR041451">
    <property type="entry name" value="RecD2_SH13"/>
</dbReference>
<dbReference type="Gene3D" id="1.10.150.20">
    <property type="entry name" value="5' to 3' exonuclease, C-terminal subdomain"/>
    <property type="match status" value="1"/>
</dbReference>
<feature type="domain" description="AAA+ ATPase" evidence="3">
    <location>
        <begin position="337"/>
        <end position="480"/>
    </location>
</feature>
<dbReference type="Pfam" id="PF14490">
    <property type="entry name" value="HHH_RecD2"/>
    <property type="match status" value="1"/>
</dbReference>
<organism evidence="4 5">
    <name type="scientific">Candidatus Roizmanbacteria bacterium CG22_combo_CG10-13_8_21_14_all_38_20</name>
    <dbReference type="NCBI Taxonomy" id="1974862"/>
    <lineage>
        <taxon>Bacteria</taxon>
        <taxon>Candidatus Roizmaniibacteriota</taxon>
    </lineage>
</organism>
<evidence type="ECO:0000256" key="2">
    <source>
        <dbReference type="ARBA" id="ARBA00022840"/>
    </source>
</evidence>
<dbReference type="NCBIfam" id="TIGR01448">
    <property type="entry name" value="recD_rel"/>
    <property type="match status" value="1"/>
</dbReference>
<dbReference type="Gene3D" id="1.10.10.2220">
    <property type="match status" value="1"/>
</dbReference>
<dbReference type="HAMAP" id="MF_01488">
    <property type="entry name" value="RecD2"/>
    <property type="match status" value="1"/>
</dbReference>
<dbReference type="Proteomes" id="UP000231246">
    <property type="component" value="Unassembled WGS sequence"/>
</dbReference>
<dbReference type="Pfam" id="PF13538">
    <property type="entry name" value="UvrD_C_2"/>
    <property type="match status" value="1"/>
</dbReference>
<dbReference type="AlphaFoldDB" id="A0A2H0BUZ5"/>
<dbReference type="Pfam" id="PF14520">
    <property type="entry name" value="HHH_5"/>
    <property type="match status" value="1"/>
</dbReference>
<dbReference type="InterPro" id="IPR029493">
    <property type="entry name" value="RecD2-like_HHH"/>
</dbReference>
<evidence type="ECO:0000259" key="3">
    <source>
        <dbReference type="SMART" id="SM00382"/>
    </source>
</evidence>
<dbReference type="CDD" id="cd18809">
    <property type="entry name" value="SF1_C_RecD"/>
    <property type="match status" value="1"/>
</dbReference>
<keyword evidence="2" id="KW-0067">ATP-binding</keyword>
<dbReference type="Gene3D" id="3.40.50.300">
    <property type="entry name" value="P-loop containing nucleotide triphosphate hydrolases"/>
    <property type="match status" value="2"/>
</dbReference>
<dbReference type="GO" id="GO:0003677">
    <property type="term" value="F:DNA binding"/>
    <property type="evidence" value="ECO:0007669"/>
    <property type="project" value="InterPro"/>
</dbReference>
<evidence type="ECO:0000256" key="1">
    <source>
        <dbReference type="ARBA" id="ARBA00022741"/>
    </source>
</evidence>
<dbReference type="Pfam" id="PF18335">
    <property type="entry name" value="SH3_13"/>
    <property type="match status" value="1"/>
</dbReference>
<dbReference type="GO" id="GO:0017116">
    <property type="term" value="F:single-stranded DNA helicase activity"/>
    <property type="evidence" value="ECO:0007669"/>
    <property type="project" value="TreeGrafter"/>
</dbReference>
<dbReference type="PANTHER" id="PTHR43788">
    <property type="entry name" value="DNA2/NAM7 HELICASE FAMILY MEMBER"/>
    <property type="match status" value="1"/>
</dbReference>